<protein>
    <submittedName>
        <fullName evidence="3">PEP-utilizing enzyme</fullName>
    </submittedName>
</protein>
<dbReference type="PANTHER" id="PTHR43615:SF1">
    <property type="entry name" value="PPDK_N DOMAIN-CONTAINING PROTEIN"/>
    <property type="match status" value="1"/>
</dbReference>
<dbReference type="Gene3D" id="3.30.1490.20">
    <property type="entry name" value="ATP-grasp fold, A domain"/>
    <property type="match status" value="1"/>
</dbReference>
<dbReference type="RefSeq" id="WP_269882975.1">
    <property type="nucleotide sequence ID" value="NZ_JAQAGZ010000012.1"/>
</dbReference>
<dbReference type="Pfam" id="PF00391">
    <property type="entry name" value="PEP-utilizers"/>
    <property type="match status" value="1"/>
</dbReference>
<dbReference type="SUPFAM" id="SSF52009">
    <property type="entry name" value="Phosphohistidine domain"/>
    <property type="match status" value="1"/>
</dbReference>
<feature type="domain" description="Pyruvate phosphate dikinase AMP/ATP-binding" evidence="2">
    <location>
        <begin position="210"/>
        <end position="256"/>
    </location>
</feature>
<dbReference type="InterPro" id="IPR036637">
    <property type="entry name" value="Phosphohistidine_dom_sf"/>
</dbReference>
<keyword evidence="4" id="KW-1185">Reference proteome</keyword>
<dbReference type="SUPFAM" id="SSF56059">
    <property type="entry name" value="Glutathione synthetase ATP-binding domain-like"/>
    <property type="match status" value="1"/>
</dbReference>
<dbReference type="InterPro" id="IPR008279">
    <property type="entry name" value="PEP-util_enz_mobile_dom"/>
</dbReference>
<evidence type="ECO:0000313" key="3">
    <source>
        <dbReference type="EMBL" id="MCZ8514447.1"/>
    </source>
</evidence>
<organism evidence="3 4">
    <name type="scientific">Paenibacillus gyeongsangnamensis</name>
    <dbReference type="NCBI Taxonomy" id="3388067"/>
    <lineage>
        <taxon>Bacteria</taxon>
        <taxon>Bacillati</taxon>
        <taxon>Bacillota</taxon>
        <taxon>Bacilli</taxon>
        <taxon>Bacillales</taxon>
        <taxon>Paenibacillaceae</taxon>
        <taxon>Paenibacillus</taxon>
    </lineage>
</organism>
<dbReference type="EMBL" id="JAQAGZ010000012">
    <property type="protein sequence ID" value="MCZ8514447.1"/>
    <property type="molecule type" value="Genomic_DNA"/>
</dbReference>
<sequence>METMVVSLKEMTLEQQAMAGGKGGKLAFMLQKGYPVPDGLVVLPAAFEQEELNEEAWAEVQAGVEAIRAKHPGTSFAIRSSARSEDSAQASFAGEFETLLNVKTDNELREAIRTVRRSRHSERVQAYSTAQKLGAADQLAVVIQRMVPSELAGVLFTADPITGSSVAMTGNYVYGLGERLVSGEANAHPFTLTRPKGSYEGPADFTRFAAKLYRYALRLEEELGGPQDMEWAVAGGRLYLLQTRPITTLRAGSSDTYEWNDSAAGDFLWSNTNVGEAMSGVFTPLSWSFLRMLDEEQTVIPGYYLFSGNLYGRMYTNISLGLSVYPAVGKDIKPLVTRMSEVFGLMPEDAVIPVFPFTKWGLAKAMVPRLITRLKKMKQASGLMSRHLDSSPSWCRTLTARISRAKTKEALIKLWNEELLPGNLTALWVALTGGRRMVIAHKLSQALIRLAGTEDANTLMSNLRGGAALESLGPVIGIAKVMRGDMSRDEYRLKYGHRGPHEFELSIAHPGEDPEWLERQIEDFRQAGTDVEGLLAKQKAQYEAALRRLETKVPSGKAGRLSERLNRVGEAARLRESVRSEWTRVFRVNRAFALQAGRLTGIGEDVFFLYLEEVLRLLQGDASMLPLVPVRKATFRRYEALPPLPSLIRGKFDAFRWAEAPNRRLDYYDATAPVAGIDGEGDAEALLQGFAGAAGRVEGFVRVLGTPEEGTELRPGEILVASTTNVGWTPLFPRAGAVVTDIGAPLSHAAIVARELGIPAVVGCGNATARLKTGDRVLVDGGQGVVKILK</sequence>
<dbReference type="InterPro" id="IPR051549">
    <property type="entry name" value="PEP_Utilizing_Enz"/>
</dbReference>
<feature type="domain" description="PEP-utilising enzyme mobile" evidence="1">
    <location>
        <begin position="714"/>
        <end position="784"/>
    </location>
</feature>
<evidence type="ECO:0000313" key="4">
    <source>
        <dbReference type="Proteomes" id="UP001527882"/>
    </source>
</evidence>
<comment type="caution">
    <text evidence="3">The sequence shown here is derived from an EMBL/GenBank/DDBJ whole genome shotgun (WGS) entry which is preliminary data.</text>
</comment>
<dbReference type="Gene3D" id="3.30.470.20">
    <property type="entry name" value="ATP-grasp fold, B domain"/>
    <property type="match status" value="2"/>
</dbReference>
<proteinExistence type="predicted"/>
<gene>
    <name evidence="3" type="ORF">O9H85_18885</name>
</gene>
<accession>A0ABT4QCF3</accession>
<name>A0ABT4QCF3_9BACL</name>
<dbReference type="InterPro" id="IPR013815">
    <property type="entry name" value="ATP_grasp_subdomain_1"/>
</dbReference>
<feature type="domain" description="Pyruvate phosphate dikinase AMP/ATP-binding" evidence="2">
    <location>
        <begin position="46"/>
        <end position="196"/>
    </location>
</feature>
<dbReference type="InterPro" id="IPR002192">
    <property type="entry name" value="PPDK_AMP/ATP-bd"/>
</dbReference>
<dbReference type="Proteomes" id="UP001527882">
    <property type="component" value="Unassembled WGS sequence"/>
</dbReference>
<dbReference type="Gene3D" id="3.50.30.10">
    <property type="entry name" value="Phosphohistidine domain"/>
    <property type="match status" value="1"/>
</dbReference>
<evidence type="ECO:0000259" key="2">
    <source>
        <dbReference type="Pfam" id="PF01326"/>
    </source>
</evidence>
<dbReference type="Pfam" id="PF01326">
    <property type="entry name" value="PPDK_N"/>
    <property type="match status" value="2"/>
</dbReference>
<evidence type="ECO:0000259" key="1">
    <source>
        <dbReference type="Pfam" id="PF00391"/>
    </source>
</evidence>
<dbReference type="PANTHER" id="PTHR43615">
    <property type="entry name" value="PHOSPHOENOLPYRUVATE SYNTHASE-RELATED"/>
    <property type="match status" value="1"/>
</dbReference>
<reference evidence="3 4" key="1">
    <citation type="submission" date="2022-12" db="EMBL/GenBank/DDBJ databases">
        <title>Draft genome sequence of Paenibacillus sp. dW9.</title>
        <authorList>
            <person name="Choi E.-W."/>
            <person name="Kim D.-U."/>
        </authorList>
    </citation>
    <scope>NUCLEOTIDE SEQUENCE [LARGE SCALE GENOMIC DNA]</scope>
    <source>
        <strain evidence="4">dW9</strain>
    </source>
</reference>